<dbReference type="EMBL" id="JBHTBH010000001">
    <property type="protein sequence ID" value="MFC7326823.1"/>
    <property type="molecule type" value="Genomic_DNA"/>
</dbReference>
<dbReference type="Pfam" id="PF05402">
    <property type="entry name" value="PqqD"/>
    <property type="match status" value="1"/>
</dbReference>
<dbReference type="RefSeq" id="WP_379868742.1">
    <property type="nucleotide sequence ID" value="NZ_JBHTBH010000001.1"/>
</dbReference>
<gene>
    <name evidence="1" type="ORF">ACFQRF_03625</name>
</gene>
<dbReference type="NCBIfam" id="NF033530">
    <property type="entry name" value="lasso_PqqD_Strm"/>
    <property type="match status" value="1"/>
</dbReference>
<name>A0ABW2K9Z2_9ACTN</name>
<dbReference type="InterPro" id="IPR008792">
    <property type="entry name" value="PQQD"/>
</dbReference>
<reference evidence="2" key="1">
    <citation type="journal article" date="2019" name="Int. J. Syst. Evol. Microbiol.">
        <title>The Global Catalogue of Microorganisms (GCM) 10K type strain sequencing project: providing services to taxonomists for standard genome sequencing and annotation.</title>
        <authorList>
            <consortium name="The Broad Institute Genomics Platform"/>
            <consortium name="The Broad Institute Genome Sequencing Center for Infectious Disease"/>
            <person name="Wu L."/>
            <person name="Ma J."/>
        </authorList>
    </citation>
    <scope>NUCLEOTIDE SEQUENCE [LARGE SCALE GENOMIC DNA]</scope>
    <source>
        <strain evidence="2">CGMCC 4.7382</strain>
    </source>
</reference>
<protein>
    <submittedName>
        <fullName evidence="1">Lasso peptide biosynthesis PqqD family chaperone</fullName>
    </submittedName>
</protein>
<sequence>MTLALRADVSAADTGEGMVLLDERTGRYYQLNGTGAVVTRLLLDGCTAEEAADRLADRYPVHPDRAAVDVRRLLASLRRAGLVAP</sequence>
<proteinExistence type="predicted"/>
<organism evidence="1 2">
    <name type="scientific">Marinactinospora rubrisoli</name>
    <dbReference type="NCBI Taxonomy" id="2715399"/>
    <lineage>
        <taxon>Bacteria</taxon>
        <taxon>Bacillati</taxon>
        <taxon>Actinomycetota</taxon>
        <taxon>Actinomycetes</taxon>
        <taxon>Streptosporangiales</taxon>
        <taxon>Nocardiopsidaceae</taxon>
        <taxon>Marinactinospora</taxon>
    </lineage>
</organism>
<evidence type="ECO:0000313" key="1">
    <source>
        <dbReference type="EMBL" id="MFC7326823.1"/>
    </source>
</evidence>
<accession>A0ABW2K9Z2</accession>
<dbReference type="InterPro" id="IPR041881">
    <property type="entry name" value="PqqD_sf"/>
</dbReference>
<comment type="caution">
    <text evidence="1">The sequence shown here is derived from an EMBL/GenBank/DDBJ whole genome shotgun (WGS) entry which is preliminary data.</text>
</comment>
<keyword evidence="2" id="KW-1185">Reference proteome</keyword>
<dbReference type="Proteomes" id="UP001596540">
    <property type="component" value="Unassembled WGS sequence"/>
</dbReference>
<evidence type="ECO:0000313" key="2">
    <source>
        <dbReference type="Proteomes" id="UP001596540"/>
    </source>
</evidence>
<dbReference type="Gene3D" id="1.10.10.1150">
    <property type="entry name" value="Coenzyme PQQ synthesis protein D (PqqD)"/>
    <property type="match status" value="1"/>
</dbReference>